<evidence type="ECO:0000313" key="10">
    <source>
        <dbReference type="EMBL" id="OLN89335.1"/>
    </source>
</evidence>
<evidence type="ECO:0000313" key="11">
    <source>
        <dbReference type="Proteomes" id="UP000186583"/>
    </source>
</evidence>
<dbReference type="EC" id="3.1.1.-" evidence="8"/>
<dbReference type="Proteomes" id="UP000186583">
    <property type="component" value="Unassembled WGS sequence"/>
</dbReference>
<evidence type="ECO:0000256" key="9">
    <source>
        <dbReference type="SAM" id="MobiDB-lite"/>
    </source>
</evidence>
<dbReference type="PANTHER" id="PTHR33938:SF2">
    <property type="entry name" value="CARBOXYLIC ESTER HYDROLASE"/>
    <property type="match status" value="1"/>
</dbReference>
<dbReference type="SUPFAM" id="SSF53474">
    <property type="entry name" value="alpha/beta-Hydrolases"/>
    <property type="match status" value="1"/>
</dbReference>
<protein>
    <recommendedName>
        <fullName evidence="8">Carboxylic ester hydrolase</fullName>
        <ecNumber evidence="8">3.1.1.-</ecNumber>
    </recommendedName>
</protein>
<evidence type="ECO:0000256" key="6">
    <source>
        <dbReference type="ARBA" id="ARBA00022837"/>
    </source>
</evidence>
<feature type="region of interest" description="Disordered" evidence="9">
    <location>
        <begin position="517"/>
        <end position="537"/>
    </location>
</feature>
<keyword evidence="3" id="KW-0479">Metal-binding</keyword>
<keyword evidence="7" id="KW-1015">Disulfide bond</keyword>
<evidence type="ECO:0000256" key="5">
    <source>
        <dbReference type="ARBA" id="ARBA00022801"/>
    </source>
</evidence>
<keyword evidence="6" id="KW-0106">Calcium</keyword>
<keyword evidence="2" id="KW-0719">Serine esterase</keyword>
<dbReference type="EMBL" id="MPGH01000077">
    <property type="protein sequence ID" value="OLN89335.1"/>
    <property type="molecule type" value="Genomic_DNA"/>
</dbReference>
<keyword evidence="11" id="KW-1185">Reference proteome</keyword>
<dbReference type="InterPro" id="IPR011118">
    <property type="entry name" value="Tannase/feruloyl_esterase"/>
</dbReference>
<reference evidence="10 11" key="1">
    <citation type="submission" date="2016-11" db="EMBL/GenBank/DDBJ databases">
        <title>Draft Genome Assembly of Colletotrichum chlorophyti a pathogen of herbaceous plants.</title>
        <authorList>
            <person name="Gan P."/>
            <person name="Narusaka M."/>
            <person name="Tsushima A."/>
            <person name="Narusaka Y."/>
            <person name="Takano Y."/>
            <person name="Shirasu K."/>
        </authorList>
    </citation>
    <scope>NUCLEOTIDE SEQUENCE [LARGE SCALE GENOMIC DNA]</scope>
    <source>
        <strain evidence="10 11">NTL11</strain>
    </source>
</reference>
<evidence type="ECO:0000256" key="4">
    <source>
        <dbReference type="ARBA" id="ARBA00022729"/>
    </source>
</evidence>
<dbReference type="PANTHER" id="PTHR33938">
    <property type="entry name" value="FERULOYL ESTERASE B-RELATED"/>
    <property type="match status" value="1"/>
</dbReference>
<dbReference type="AlphaFoldDB" id="A0A1Q8RWW9"/>
<accession>A0A1Q8RWW9</accession>
<gene>
    <name evidence="10" type="ORF">CCHL11_09014</name>
</gene>
<sequence length="537" mass="57876">MKWIASLTFTLAALRQAAATNSTQCTPRLMSYWINANASISIVEPVDAGGGFVEEGNIAFPGNVTDLPSLCAAAFVAKTSEGHEYKFGVFMPDEWNSKILTVGNDGFSGGINWPAMAVAARYGFVALATDGGHNSTATNLTWALSDEENKNLFGHVALHESLRLAERVVEKYYGLPAQKSYFSGTADGGRQGLKAASLYPRDFQALLIGAPSWWQSHLQSWRIARGIANSPVDDPKHIPADKYKVIGDAVRKQCDAGDGLVDNIVSEPGNCTIDYALFTCGGEGVDAEACLSAEQVAVAQGVYADYEVNGQVIFPGLSPSSEYEWDLLFGNETNETAVGYFRNFVFNDTEWSAANYNETVPAYVNDTNPGDLDVNNFNLTQFSSLGGKIILYHGLADGSIPAKASQAFYDKVVEATGGDVEATRAWFRLFFVPGLGHHNTSVDAPWYIAGPGQAEQLAGGSNFSVPEFSDANHDALLALQLWHESGTAPESIIATTWTNSTDASTAVLRQRPICPYPSRQKYNGEGDQGKPESFSCQ</sequence>
<evidence type="ECO:0000256" key="8">
    <source>
        <dbReference type="RuleBase" id="RU361238"/>
    </source>
</evidence>
<dbReference type="Pfam" id="PF07519">
    <property type="entry name" value="Tannase"/>
    <property type="match status" value="1"/>
</dbReference>
<dbReference type="GO" id="GO:0030600">
    <property type="term" value="F:feruloyl esterase activity"/>
    <property type="evidence" value="ECO:0007669"/>
    <property type="project" value="UniProtKB-ARBA"/>
</dbReference>
<name>A0A1Q8RWW9_9PEZI</name>
<evidence type="ECO:0000256" key="7">
    <source>
        <dbReference type="ARBA" id="ARBA00023157"/>
    </source>
</evidence>
<evidence type="ECO:0000256" key="2">
    <source>
        <dbReference type="ARBA" id="ARBA00022487"/>
    </source>
</evidence>
<dbReference type="OrthoDB" id="3039123at2759"/>
<dbReference type="GO" id="GO:0046872">
    <property type="term" value="F:metal ion binding"/>
    <property type="evidence" value="ECO:0007669"/>
    <property type="project" value="UniProtKB-KW"/>
</dbReference>
<feature type="signal peptide" evidence="8">
    <location>
        <begin position="1"/>
        <end position="19"/>
    </location>
</feature>
<proteinExistence type="inferred from homology"/>
<organism evidence="10 11">
    <name type="scientific">Colletotrichum chlorophyti</name>
    <dbReference type="NCBI Taxonomy" id="708187"/>
    <lineage>
        <taxon>Eukaryota</taxon>
        <taxon>Fungi</taxon>
        <taxon>Dikarya</taxon>
        <taxon>Ascomycota</taxon>
        <taxon>Pezizomycotina</taxon>
        <taxon>Sordariomycetes</taxon>
        <taxon>Hypocreomycetidae</taxon>
        <taxon>Glomerellales</taxon>
        <taxon>Glomerellaceae</taxon>
        <taxon>Colletotrichum</taxon>
    </lineage>
</organism>
<evidence type="ECO:0000256" key="1">
    <source>
        <dbReference type="ARBA" id="ARBA00006249"/>
    </source>
</evidence>
<comment type="caution">
    <text evidence="10">The sequence shown here is derived from an EMBL/GenBank/DDBJ whole genome shotgun (WGS) entry which is preliminary data.</text>
</comment>
<dbReference type="InterPro" id="IPR029058">
    <property type="entry name" value="AB_hydrolase_fold"/>
</dbReference>
<keyword evidence="4 8" id="KW-0732">Signal</keyword>
<feature type="chain" id="PRO_5011814105" description="Carboxylic ester hydrolase" evidence="8">
    <location>
        <begin position="20"/>
        <end position="537"/>
    </location>
</feature>
<dbReference type="Gene3D" id="3.40.50.1820">
    <property type="entry name" value="alpha/beta hydrolase"/>
    <property type="match status" value="1"/>
</dbReference>
<keyword evidence="5 8" id="KW-0378">Hydrolase</keyword>
<evidence type="ECO:0000256" key="3">
    <source>
        <dbReference type="ARBA" id="ARBA00022723"/>
    </source>
</evidence>
<comment type="similarity">
    <text evidence="1 8">Belongs to the tannase family.</text>
</comment>